<evidence type="ECO:0000259" key="1">
    <source>
        <dbReference type="SMART" id="SM01321"/>
    </source>
</evidence>
<accession>A0ABY7ASP2</accession>
<evidence type="ECO:0000313" key="3">
    <source>
        <dbReference type="Proteomes" id="UP001163726"/>
    </source>
</evidence>
<keyword evidence="2" id="KW-0614">Plasmid</keyword>
<dbReference type="Proteomes" id="UP001163726">
    <property type="component" value="Plasmid pCadTS8_2"/>
</dbReference>
<organism evidence="2 3">
    <name type="scientific">Catenovulum adriaticum</name>
    <dbReference type="NCBI Taxonomy" id="2984846"/>
    <lineage>
        <taxon>Bacteria</taxon>
        <taxon>Pseudomonadati</taxon>
        <taxon>Pseudomonadota</taxon>
        <taxon>Gammaproteobacteria</taxon>
        <taxon>Alteromonadales</taxon>
        <taxon>Alteromonadaceae</taxon>
        <taxon>Catenovulum</taxon>
    </lineage>
</organism>
<dbReference type="SMART" id="SM01321">
    <property type="entry name" value="Y1_Tnp"/>
    <property type="match status" value="1"/>
</dbReference>
<reference evidence="2" key="1">
    <citation type="submission" date="2022-10" db="EMBL/GenBank/DDBJ databases">
        <title>Catenovulum adriacola sp. nov. isolated in the Harbour of Susak.</title>
        <authorList>
            <person name="Schoch T."/>
            <person name="Reich S.J."/>
            <person name="Stoeferle S."/>
            <person name="Flaiz M."/>
            <person name="Kazda M."/>
            <person name="Riedel C.U."/>
            <person name="Duerre P."/>
        </authorList>
    </citation>
    <scope>NUCLEOTIDE SEQUENCE</scope>
    <source>
        <strain evidence="2">TS8</strain>
        <plasmid evidence="2">pCadTS8_2</plasmid>
    </source>
</reference>
<proteinExistence type="predicted"/>
<feature type="domain" description="Transposase IS200-like" evidence="1">
    <location>
        <begin position="12"/>
        <end position="187"/>
    </location>
</feature>
<dbReference type="PANTHER" id="PTHR34322:SF2">
    <property type="entry name" value="TRANSPOSASE IS200-LIKE DOMAIN-CONTAINING PROTEIN"/>
    <property type="match status" value="1"/>
</dbReference>
<dbReference type="RefSeq" id="WP_268076857.1">
    <property type="nucleotide sequence ID" value="NZ_CP109967.1"/>
</dbReference>
<dbReference type="InterPro" id="IPR036515">
    <property type="entry name" value="Transposase_17_sf"/>
</dbReference>
<sequence>MAKPRSSLISLSDTPYYHCIARCVRRGYLCGFDKLTQKNFDHRKLWLIERIKFLASVFCIDVAAYAIMSNHYHLVLRVNTDKAKLLTQDEVLKRWHCVCQPKPIIARYIKGKALPNSHQFVLDGCVADYRERLTSISWFMRFLNEFIARQANVEDNCKGHFWEGRFKSQALLDEVAVLACMTYVDLNPIRAKMADTPETSDFTSIQERLGIAPAIPNIEQETTQAKQTQVDSKQSNHLNPVRKAELLPFVKSNQELAPNFKRDASHIPFSLIDYVELVDWTGRQIRQDKRGFIQSNIPSIVQRLGLTDESWLEFASAIETNFSHSIGQAVQLQHYAKAHQLKRVKGITKTKQRLQT</sequence>
<geneLocation type="plasmid" evidence="2 3">
    <name>pCadTS8_2</name>
</geneLocation>
<gene>
    <name evidence="2" type="ORF">OLW01_17830</name>
</gene>
<dbReference type="EMBL" id="CP109967">
    <property type="protein sequence ID" value="WAJ72141.1"/>
    <property type="molecule type" value="Genomic_DNA"/>
</dbReference>
<evidence type="ECO:0000313" key="2">
    <source>
        <dbReference type="EMBL" id="WAJ72141.1"/>
    </source>
</evidence>
<dbReference type="SUPFAM" id="SSF143422">
    <property type="entry name" value="Transposase IS200-like"/>
    <property type="match status" value="1"/>
</dbReference>
<name>A0ABY7ASP2_9ALTE</name>
<dbReference type="Gene3D" id="3.30.70.1290">
    <property type="entry name" value="Transposase IS200-like"/>
    <property type="match status" value="1"/>
</dbReference>
<keyword evidence="3" id="KW-1185">Reference proteome</keyword>
<dbReference type="InterPro" id="IPR002686">
    <property type="entry name" value="Transposase_17"/>
</dbReference>
<dbReference type="PANTHER" id="PTHR34322">
    <property type="entry name" value="TRANSPOSASE, Y1_TNP DOMAIN-CONTAINING"/>
    <property type="match status" value="1"/>
</dbReference>
<protein>
    <submittedName>
        <fullName evidence="2">Transposase</fullName>
    </submittedName>
</protein>